<organism evidence="1">
    <name type="scientific">Arundo donax</name>
    <name type="common">Giant reed</name>
    <name type="synonym">Donax arundinaceus</name>
    <dbReference type="NCBI Taxonomy" id="35708"/>
    <lineage>
        <taxon>Eukaryota</taxon>
        <taxon>Viridiplantae</taxon>
        <taxon>Streptophyta</taxon>
        <taxon>Embryophyta</taxon>
        <taxon>Tracheophyta</taxon>
        <taxon>Spermatophyta</taxon>
        <taxon>Magnoliopsida</taxon>
        <taxon>Liliopsida</taxon>
        <taxon>Poales</taxon>
        <taxon>Poaceae</taxon>
        <taxon>PACMAD clade</taxon>
        <taxon>Arundinoideae</taxon>
        <taxon>Arundineae</taxon>
        <taxon>Arundo</taxon>
    </lineage>
</organism>
<dbReference type="AlphaFoldDB" id="A0A0A8YNX8"/>
<protein>
    <submittedName>
        <fullName evidence="1">Uncharacterized protein</fullName>
    </submittedName>
</protein>
<accession>A0A0A8YNX8</accession>
<dbReference type="EMBL" id="GBRH01270362">
    <property type="protein sequence ID" value="JAD27533.1"/>
    <property type="molecule type" value="Transcribed_RNA"/>
</dbReference>
<name>A0A0A8YNX8_ARUDO</name>
<sequence>MKHSATLCTISLKHVSNELFFSLFQEEKGAPTRR</sequence>
<reference evidence="1" key="1">
    <citation type="submission" date="2014-09" db="EMBL/GenBank/DDBJ databases">
        <authorList>
            <person name="Magalhaes I.L.F."/>
            <person name="Oliveira U."/>
            <person name="Santos F.R."/>
            <person name="Vidigal T.H.D.A."/>
            <person name="Brescovit A.D."/>
            <person name="Santos A.J."/>
        </authorList>
    </citation>
    <scope>NUCLEOTIDE SEQUENCE</scope>
    <source>
        <tissue evidence="1">Shoot tissue taken approximately 20 cm above the soil surface</tissue>
    </source>
</reference>
<reference evidence="1" key="2">
    <citation type="journal article" date="2015" name="Data Brief">
        <title>Shoot transcriptome of the giant reed, Arundo donax.</title>
        <authorList>
            <person name="Barrero R.A."/>
            <person name="Guerrero F.D."/>
            <person name="Moolhuijzen P."/>
            <person name="Goolsby J.A."/>
            <person name="Tidwell J."/>
            <person name="Bellgard S.E."/>
            <person name="Bellgard M.I."/>
        </authorList>
    </citation>
    <scope>NUCLEOTIDE SEQUENCE</scope>
    <source>
        <tissue evidence="1">Shoot tissue taken approximately 20 cm above the soil surface</tissue>
    </source>
</reference>
<proteinExistence type="predicted"/>
<evidence type="ECO:0000313" key="1">
    <source>
        <dbReference type="EMBL" id="JAD27533.1"/>
    </source>
</evidence>